<dbReference type="CDD" id="cd17933">
    <property type="entry name" value="DEXSc_RecD-like"/>
    <property type="match status" value="1"/>
</dbReference>
<protein>
    <recommendedName>
        <fullName evidence="3">RecBCD enzyme subunit RecD</fullName>
        <ecNumber evidence="3">5.6.2.3</ecNumber>
    </recommendedName>
    <alternativeName>
        <fullName evidence="3">DNA 5'-3' helicase subunit RecD</fullName>
    </alternativeName>
    <alternativeName>
        <fullName evidence="3">Exonuclease V subunit RecD</fullName>
        <shortName evidence="3">ExoV subunit RecD</shortName>
    </alternativeName>
    <alternativeName>
        <fullName evidence="3">Helicase/nuclease RecBCD subunit RecD</fullName>
    </alternativeName>
</protein>
<keyword evidence="3" id="KW-0234">DNA repair</keyword>
<evidence type="ECO:0000256" key="2">
    <source>
        <dbReference type="ARBA" id="ARBA00022840"/>
    </source>
</evidence>
<gene>
    <name evidence="5" type="primary">recD_3</name>
    <name evidence="3" type="synonym">recD</name>
    <name evidence="5" type="ORF">MBHS_02462</name>
</gene>
<comment type="subunit">
    <text evidence="3">Heterotrimer of RecB, RecC and RecD. All subunits contribute to DNA-binding.</text>
</comment>
<comment type="similarity">
    <text evidence="3">Belongs to the RecD family.</text>
</comment>
<dbReference type="CDD" id="cd18809">
    <property type="entry name" value="SF1_C_RecD"/>
    <property type="match status" value="1"/>
</dbReference>
<dbReference type="GO" id="GO:0016887">
    <property type="term" value="F:ATP hydrolysis activity"/>
    <property type="evidence" value="ECO:0007669"/>
    <property type="project" value="RHEA"/>
</dbReference>
<dbReference type="GO" id="GO:0008854">
    <property type="term" value="F:exodeoxyribonuclease V activity"/>
    <property type="evidence" value="ECO:0007669"/>
    <property type="project" value="InterPro"/>
</dbReference>
<evidence type="ECO:0000256" key="1">
    <source>
        <dbReference type="ARBA" id="ARBA00022741"/>
    </source>
</evidence>
<sequence>MLRPFCVISGGPGTGKTTTVVKLLALLLEQAHTQNKPLSIALLTPTGKAAVRLQESINASRQQLACHEHIRAAIPTEAATIHRWLGTIPGSPHFRFNADNPRPVDVVIVDEASMVDLMLMTRLLQALPSHTRLILLGDKDQLASVETGAVLGDLYSAAQPSGFSPSFSSHLADFLPQIPEPNPDTPAASLQDSVLQLHKSYRFDSRSGIGQLAKRMNTGDSWGAFNLLKQPPPDNSLHWIEPGAEDSIRDQVIQGFQTYLEANTAQTALSTFNQFRVLCAHREGEAGVRHWNQQIESWLEQAGLLQTGTAWYIGRPVMILRNDYQLKLFNGDIGLILPEHLLATDKTSKQQQRLVACFPTPEGGLRYFSPLRLPAHETAFAMTVHKSQGSEFNKILLVLPASPSPVLSRELLYTAITRARQQVQILSHASLFRQAVSHRLQRTSGLGDALLSLK</sequence>
<feature type="domain" description="UvrD-like helicase C-terminal" evidence="4">
    <location>
        <begin position="379"/>
        <end position="423"/>
    </location>
</feature>
<name>A0A1H6F900_9GAMM</name>
<feature type="binding site" evidence="3">
    <location>
        <begin position="10"/>
        <end position="17"/>
    </location>
    <ligand>
        <name>ATP</name>
        <dbReference type="ChEBI" id="CHEBI:30616"/>
    </ligand>
</feature>
<keyword evidence="3" id="KW-0238">DNA-binding</keyword>
<evidence type="ECO:0000313" key="6">
    <source>
        <dbReference type="Proteomes" id="UP000236724"/>
    </source>
</evidence>
<dbReference type="Gene3D" id="3.40.50.300">
    <property type="entry name" value="P-loop containing nucleotide triphosphate hydrolases"/>
    <property type="match status" value="3"/>
</dbReference>
<dbReference type="InterPro" id="IPR050534">
    <property type="entry name" value="Coronavir_polyprotein_1ab"/>
</dbReference>
<keyword evidence="2 3" id="KW-0067">ATP-binding</keyword>
<dbReference type="NCBIfam" id="TIGR01447">
    <property type="entry name" value="recD"/>
    <property type="match status" value="1"/>
</dbReference>
<accession>A0A1H6F900</accession>
<dbReference type="GO" id="GO:0009338">
    <property type="term" value="C:exodeoxyribonuclease V complex"/>
    <property type="evidence" value="ECO:0007669"/>
    <property type="project" value="InterPro"/>
</dbReference>
<dbReference type="HAMAP" id="MF_01487">
    <property type="entry name" value="RecD"/>
    <property type="match status" value="1"/>
</dbReference>
<dbReference type="GO" id="GO:0043139">
    <property type="term" value="F:5'-3' DNA helicase activity"/>
    <property type="evidence" value="ECO:0007669"/>
    <property type="project" value="UniProtKB-UniRule"/>
</dbReference>
<reference evidence="5 6" key="1">
    <citation type="submission" date="2016-10" db="EMBL/GenBank/DDBJ databases">
        <authorList>
            <person name="de Groot N.N."/>
        </authorList>
    </citation>
    <scope>NUCLEOTIDE SEQUENCE [LARGE SCALE GENOMIC DNA]</scope>
    <source>
        <strain evidence="5">MBHS1</strain>
    </source>
</reference>
<evidence type="ECO:0000256" key="3">
    <source>
        <dbReference type="HAMAP-Rule" id="MF_01487"/>
    </source>
</evidence>
<keyword evidence="6" id="KW-1185">Reference proteome</keyword>
<keyword evidence="3" id="KW-0413">Isomerase</keyword>
<organism evidence="5 6">
    <name type="scientific">Candidatus Venteria ishoeyi</name>
    <dbReference type="NCBI Taxonomy" id="1899563"/>
    <lineage>
        <taxon>Bacteria</taxon>
        <taxon>Pseudomonadati</taxon>
        <taxon>Pseudomonadota</taxon>
        <taxon>Gammaproteobacteria</taxon>
        <taxon>Thiotrichales</taxon>
        <taxon>Thiotrichaceae</taxon>
        <taxon>Venteria</taxon>
    </lineage>
</organism>
<dbReference type="GO" id="GO:0003677">
    <property type="term" value="F:DNA binding"/>
    <property type="evidence" value="ECO:0007669"/>
    <property type="project" value="UniProtKB-UniRule"/>
</dbReference>
<dbReference type="InterPro" id="IPR006344">
    <property type="entry name" value="RecD"/>
</dbReference>
<evidence type="ECO:0000313" key="5">
    <source>
        <dbReference type="EMBL" id="SEH06598.1"/>
    </source>
</evidence>
<dbReference type="AlphaFoldDB" id="A0A1H6F900"/>
<dbReference type="GO" id="GO:0000724">
    <property type="term" value="P:double-strand break repair via homologous recombination"/>
    <property type="evidence" value="ECO:0007669"/>
    <property type="project" value="UniProtKB-UniRule"/>
</dbReference>
<keyword evidence="1 3" id="KW-0547">Nucleotide-binding</keyword>
<dbReference type="SUPFAM" id="SSF52540">
    <property type="entry name" value="P-loop containing nucleoside triphosphate hydrolases"/>
    <property type="match status" value="2"/>
</dbReference>
<comment type="miscellaneous">
    <text evidence="3">In the RecBCD complex, RecB has a slow 3'-5' helicase, an exonuclease activity and loads RecA onto ssDNA, RecD has a fast 5'-3' helicase activity, while RecC stimulates the ATPase and processivity of the RecB helicase and contributes to recognition of the Chi site.</text>
</comment>
<comment type="function">
    <text evidence="3">A helicase/nuclease that prepares dsDNA breaks (DSB) for recombinational DNA repair. Binds to DSBs and unwinds DNA via a highly rapid and processive ATP-dependent bidirectional helicase activity. Unwinds dsDNA until it encounters a Chi (crossover hotspot instigator) sequence from the 3' direction. Cuts ssDNA a few nucleotides 3' to the Chi site. The properties and activities of the enzyme are changed at Chi. The Chi-altered holoenzyme produces a long 3'-ssDNA overhang and facilitates RecA-binding to the ssDNA for homologous DNA recombination and repair. Holoenzyme degrades any linearized DNA that is unable to undergo homologous recombination. In the holoenzyme this subunit has ssDNA-dependent ATPase and 5'-3' helicase activity. When added to pre-assembled RecBC greatly stimulates nuclease activity and augments holoenzyme processivity. Negatively regulates the RecA-loading ability of RecBCD.</text>
</comment>
<dbReference type="InterPro" id="IPR027785">
    <property type="entry name" value="UvrD-like_helicase_C"/>
</dbReference>
<keyword evidence="3" id="KW-0269">Exonuclease</keyword>
<keyword evidence="3" id="KW-0540">Nuclease</keyword>
<evidence type="ECO:0000259" key="4">
    <source>
        <dbReference type="Pfam" id="PF13538"/>
    </source>
</evidence>
<keyword evidence="3" id="KW-0227">DNA damage</keyword>
<dbReference type="Pfam" id="PF13538">
    <property type="entry name" value="UvrD_C_2"/>
    <property type="match status" value="1"/>
</dbReference>
<dbReference type="Proteomes" id="UP000236724">
    <property type="component" value="Unassembled WGS sequence"/>
</dbReference>
<dbReference type="GO" id="GO:0005524">
    <property type="term" value="F:ATP binding"/>
    <property type="evidence" value="ECO:0007669"/>
    <property type="project" value="UniProtKB-UniRule"/>
</dbReference>
<comment type="catalytic activity">
    <reaction evidence="3">
        <text>ATP + H2O = ADP + phosphate + H(+)</text>
        <dbReference type="Rhea" id="RHEA:13065"/>
        <dbReference type="ChEBI" id="CHEBI:15377"/>
        <dbReference type="ChEBI" id="CHEBI:15378"/>
        <dbReference type="ChEBI" id="CHEBI:30616"/>
        <dbReference type="ChEBI" id="CHEBI:43474"/>
        <dbReference type="ChEBI" id="CHEBI:456216"/>
        <dbReference type="EC" id="5.6.2.3"/>
    </reaction>
</comment>
<dbReference type="EC" id="5.6.2.3" evidence="3"/>
<keyword evidence="3 5" id="KW-0378">Hydrolase</keyword>
<dbReference type="PANTHER" id="PTHR43788">
    <property type="entry name" value="DNA2/NAM7 HELICASE FAMILY MEMBER"/>
    <property type="match status" value="1"/>
</dbReference>
<dbReference type="GO" id="GO:0017116">
    <property type="term" value="F:single-stranded DNA helicase activity"/>
    <property type="evidence" value="ECO:0007669"/>
    <property type="project" value="TreeGrafter"/>
</dbReference>
<proteinExistence type="inferred from homology"/>
<keyword evidence="3" id="KW-0347">Helicase</keyword>
<dbReference type="PANTHER" id="PTHR43788:SF6">
    <property type="entry name" value="DNA HELICASE B"/>
    <property type="match status" value="1"/>
</dbReference>
<dbReference type="Pfam" id="PF13245">
    <property type="entry name" value="AAA_19"/>
    <property type="match status" value="1"/>
</dbReference>
<dbReference type="EMBL" id="FMSV02000500">
    <property type="protein sequence ID" value="SEH06598.1"/>
    <property type="molecule type" value="Genomic_DNA"/>
</dbReference>
<dbReference type="InterPro" id="IPR027417">
    <property type="entry name" value="P-loop_NTPase"/>
</dbReference>